<dbReference type="Proteomes" id="UP000736583">
    <property type="component" value="Unassembled WGS sequence"/>
</dbReference>
<proteinExistence type="predicted"/>
<dbReference type="RefSeq" id="WP_216456236.1">
    <property type="nucleotide sequence ID" value="NZ_JAHLQL010000001.1"/>
</dbReference>
<gene>
    <name evidence="1" type="ORF">KQI89_05555</name>
</gene>
<dbReference type="InterPro" id="IPR009229">
    <property type="entry name" value="AgrD"/>
</dbReference>
<evidence type="ECO:0000313" key="1">
    <source>
        <dbReference type="EMBL" id="MBU5591224.1"/>
    </source>
</evidence>
<organism evidence="1 2">
    <name type="scientific">Clostridium simiarum</name>
    <dbReference type="NCBI Taxonomy" id="2841506"/>
    <lineage>
        <taxon>Bacteria</taxon>
        <taxon>Bacillati</taxon>
        <taxon>Bacillota</taxon>
        <taxon>Clostridia</taxon>
        <taxon>Eubacteriales</taxon>
        <taxon>Clostridiaceae</taxon>
        <taxon>Clostridium</taxon>
    </lineage>
</organism>
<reference evidence="1 2" key="1">
    <citation type="submission" date="2021-06" db="EMBL/GenBank/DDBJ databases">
        <authorList>
            <person name="Sun Q."/>
            <person name="Li D."/>
        </authorList>
    </citation>
    <scope>NUCLEOTIDE SEQUENCE [LARGE SCALE GENOMIC DNA]</scope>
    <source>
        <strain evidence="1 2">MSJ-4</strain>
    </source>
</reference>
<evidence type="ECO:0000313" key="2">
    <source>
        <dbReference type="Proteomes" id="UP000736583"/>
    </source>
</evidence>
<sequence>MKKKKNALVHMLGLSLVAISQIISSSASFFLAGEPEPPKSLLK</sequence>
<accession>A0ABS6EYB5</accession>
<dbReference type="EMBL" id="JAHLQL010000001">
    <property type="protein sequence ID" value="MBU5591224.1"/>
    <property type="molecule type" value="Genomic_DNA"/>
</dbReference>
<protein>
    <submittedName>
        <fullName evidence="1">Cyclic lactone autoinducer peptide</fullName>
    </submittedName>
</protein>
<name>A0ABS6EYB5_9CLOT</name>
<comment type="caution">
    <text evidence="1">The sequence shown here is derived from an EMBL/GenBank/DDBJ whole genome shotgun (WGS) entry which is preliminary data.</text>
</comment>
<keyword evidence="2" id="KW-1185">Reference proteome</keyword>
<dbReference type="NCBIfam" id="TIGR04223">
    <property type="entry name" value="quorum_AgrD"/>
    <property type="match status" value="1"/>
</dbReference>